<evidence type="ECO:0000256" key="2">
    <source>
        <dbReference type="ARBA" id="ARBA00022654"/>
    </source>
</evidence>
<dbReference type="GO" id="GO:0006508">
    <property type="term" value="P:proteolysis"/>
    <property type="evidence" value="ECO:0007669"/>
    <property type="project" value="UniProtKB-KW"/>
</dbReference>
<protein>
    <submittedName>
        <fullName evidence="9">Putative accessory protein regulator protein</fullName>
    </submittedName>
</protein>
<organism evidence="9 10">
    <name type="scientific">Neomoorella humiferrea</name>
    <dbReference type="NCBI Taxonomy" id="676965"/>
    <lineage>
        <taxon>Bacteria</taxon>
        <taxon>Bacillati</taxon>
        <taxon>Bacillota</taxon>
        <taxon>Clostridia</taxon>
        <taxon>Neomoorellales</taxon>
        <taxon>Neomoorellaceae</taxon>
        <taxon>Neomoorella</taxon>
    </lineage>
</organism>
<feature type="transmembrane region" description="Helical" evidence="8">
    <location>
        <begin position="175"/>
        <end position="199"/>
    </location>
</feature>
<proteinExistence type="predicted"/>
<evidence type="ECO:0000256" key="5">
    <source>
        <dbReference type="ARBA" id="ARBA00022801"/>
    </source>
</evidence>
<feature type="transmembrane region" description="Helical" evidence="8">
    <location>
        <begin position="111"/>
        <end position="131"/>
    </location>
</feature>
<dbReference type="GO" id="GO:0009372">
    <property type="term" value="P:quorum sensing"/>
    <property type="evidence" value="ECO:0007669"/>
    <property type="project" value="UniProtKB-KW"/>
</dbReference>
<evidence type="ECO:0000256" key="4">
    <source>
        <dbReference type="ARBA" id="ARBA00022692"/>
    </source>
</evidence>
<reference evidence="9 10" key="1">
    <citation type="submission" date="2018-03" db="EMBL/GenBank/DDBJ databases">
        <title>Genome sequence of Moorella humiferrea DSM 23265.</title>
        <authorList>
            <person name="Poehlein A."/>
            <person name="Daniel R."/>
        </authorList>
    </citation>
    <scope>NUCLEOTIDE SEQUENCE [LARGE SCALE GENOMIC DNA]</scope>
    <source>
        <strain evidence="9 10">DSM 23265</strain>
    </source>
</reference>
<keyword evidence="1" id="KW-1003">Cell membrane</keyword>
<dbReference type="SMART" id="SM00793">
    <property type="entry name" value="AgrB"/>
    <property type="match status" value="1"/>
</dbReference>
<evidence type="ECO:0000256" key="6">
    <source>
        <dbReference type="ARBA" id="ARBA00022989"/>
    </source>
</evidence>
<keyword evidence="6 8" id="KW-1133">Transmembrane helix</keyword>
<dbReference type="InterPro" id="IPR006741">
    <property type="entry name" value="AgrB"/>
</dbReference>
<evidence type="ECO:0000313" key="10">
    <source>
        <dbReference type="Proteomes" id="UP000238415"/>
    </source>
</evidence>
<evidence type="ECO:0000256" key="1">
    <source>
        <dbReference type="ARBA" id="ARBA00022475"/>
    </source>
</evidence>
<accession>A0A2T0AKV2</accession>
<keyword evidence="7 8" id="KW-0472">Membrane</keyword>
<dbReference type="Pfam" id="PF04647">
    <property type="entry name" value="AgrB"/>
    <property type="match status" value="1"/>
</dbReference>
<evidence type="ECO:0000313" key="9">
    <source>
        <dbReference type="EMBL" id="PRR69197.1"/>
    </source>
</evidence>
<feature type="transmembrane region" description="Helical" evidence="8">
    <location>
        <begin position="152"/>
        <end position="169"/>
    </location>
</feature>
<dbReference type="EMBL" id="PVXM01000057">
    <property type="protein sequence ID" value="PRR69197.1"/>
    <property type="molecule type" value="Genomic_DNA"/>
</dbReference>
<evidence type="ECO:0000256" key="7">
    <source>
        <dbReference type="ARBA" id="ARBA00023136"/>
    </source>
</evidence>
<dbReference type="OrthoDB" id="2854767at2"/>
<keyword evidence="3" id="KW-0645">Protease</keyword>
<dbReference type="GO" id="GO:0016020">
    <property type="term" value="C:membrane"/>
    <property type="evidence" value="ECO:0007669"/>
    <property type="project" value="InterPro"/>
</dbReference>
<evidence type="ECO:0000256" key="8">
    <source>
        <dbReference type="SAM" id="Phobius"/>
    </source>
</evidence>
<keyword evidence="4 8" id="KW-0812">Transmembrane</keyword>
<feature type="transmembrane region" description="Helical" evidence="8">
    <location>
        <begin position="86"/>
        <end position="105"/>
    </location>
</feature>
<gene>
    <name evidence="9" type="ORF">MOHU_25000</name>
</gene>
<keyword evidence="2" id="KW-0673">Quorum sensing</keyword>
<sequence length="213" mass="23177">MLSIHDVAGTAAAYLVTRLPANYRRPEVEVVAFGLEVLIGGLLQLAVFVATARYLGLLPEMTAALITMATYRLLSGGPHCSAYYRCLILSALTLNLLAFIGHRLAYFMAGILPAGFLLVYGVSLLIARRLAPRDTEAAPIISPVRRARLKTACYLWLLAWLVLVLLGYYRGWSPGVLIASMAALTCQSLSLTPLGFTVVGRVDRFLKRLLPLG</sequence>
<comment type="caution">
    <text evidence="9">The sequence shown here is derived from an EMBL/GenBank/DDBJ whole genome shotgun (WGS) entry which is preliminary data.</text>
</comment>
<evidence type="ECO:0000256" key="3">
    <source>
        <dbReference type="ARBA" id="ARBA00022670"/>
    </source>
</evidence>
<dbReference type="GO" id="GO:0008233">
    <property type="term" value="F:peptidase activity"/>
    <property type="evidence" value="ECO:0007669"/>
    <property type="project" value="UniProtKB-KW"/>
</dbReference>
<keyword evidence="5" id="KW-0378">Hydrolase</keyword>
<dbReference type="AlphaFoldDB" id="A0A2T0AKV2"/>
<name>A0A2T0AKV2_9FIRM</name>
<feature type="transmembrane region" description="Helical" evidence="8">
    <location>
        <begin position="54"/>
        <end position="74"/>
    </location>
</feature>
<dbReference type="Proteomes" id="UP000238415">
    <property type="component" value="Unassembled WGS sequence"/>
</dbReference>
<keyword evidence="10" id="KW-1185">Reference proteome</keyword>
<feature type="transmembrane region" description="Helical" evidence="8">
    <location>
        <begin position="28"/>
        <end position="48"/>
    </location>
</feature>